<sequence>MNRHPDTAVLRPGRSEVLKAVVPAQRIADVSAQSAAGDQRRRESELLQLAIDIAAGR</sequence>
<gene>
    <name evidence="1" type="ORF">SAMN04515671_3980</name>
</gene>
<dbReference type="Proteomes" id="UP000198741">
    <property type="component" value="Chromosome I"/>
</dbReference>
<protein>
    <submittedName>
        <fullName evidence="1">Uncharacterized protein</fullName>
    </submittedName>
</protein>
<reference evidence="1 2" key="1">
    <citation type="submission" date="2016-10" db="EMBL/GenBank/DDBJ databases">
        <authorList>
            <person name="de Groot N.N."/>
        </authorList>
    </citation>
    <scope>NUCLEOTIDE SEQUENCE [LARGE SCALE GENOMIC DNA]</scope>
    <source>
        <strain evidence="2">P4-7,KCTC 19426,CECT 7604</strain>
    </source>
</reference>
<dbReference type="EMBL" id="LT629710">
    <property type="protein sequence ID" value="SDP38522.1"/>
    <property type="molecule type" value="Genomic_DNA"/>
</dbReference>
<dbReference type="RefSeq" id="WP_157695557.1">
    <property type="nucleotide sequence ID" value="NZ_LT629710.1"/>
</dbReference>
<name>A0A1H0S9Q2_9ACTN</name>
<dbReference type="AlphaFoldDB" id="A0A1H0S9Q2"/>
<evidence type="ECO:0000313" key="1">
    <source>
        <dbReference type="EMBL" id="SDP38522.1"/>
    </source>
</evidence>
<dbReference type="STRING" id="1090615.SAMN04515671_3980"/>
<accession>A0A1H0S9Q2</accession>
<evidence type="ECO:0000313" key="2">
    <source>
        <dbReference type="Proteomes" id="UP000198741"/>
    </source>
</evidence>
<proteinExistence type="predicted"/>
<keyword evidence="2" id="KW-1185">Reference proteome</keyword>
<organism evidence="1 2">
    <name type="scientific">Nakamurella panacisegetis</name>
    <dbReference type="NCBI Taxonomy" id="1090615"/>
    <lineage>
        <taxon>Bacteria</taxon>
        <taxon>Bacillati</taxon>
        <taxon>Actinomycetota</taxon>
        <taxon>Actinomycetes</taxon>
        <taxon>Nakamurellales</taxon>
        <taxon>Nakamurellaceae</taxon>
        <taxon>Nakamurella</taxon>
    </lineage>
</organism>